<keyword evidence="1" id="KW-0812">Transmembrane</keyword>
<gene>
    <name evidence="2" type="ORF">MYCIT1_LOCUS13907</name>
</gene>
<accession>A0AAD2H5X4</accession>
<name>A0AAD2H5X4_9AGAR</name>
<reference evidence="2" key="1">
    <citation type="submission" date="2023-11" db="EMBL/GenBank/DDBJ databases">
        <authorList>
            <person name="De Vega J J."/>
            <person name="De Vega J J."/>
        </authorList>
    </citation>
    <scope>NUCLEOTIDE SEQUENCE</scope>
</reference>
<evidence type="ECO:0000313" key="3">
    <source>
        <dbReference type="Proteomes" id="UP001295794"/>
    </source>
</evidence>
<organism evidence="2 3">
    <name type="scientific">Mycena citricolor</name>
    <dbReference type="NCBI Taxonomy" id="2018698"/>
    <lineage>
        <taxon>Eukaryota</taxon>
        <taxon>Fungi</taxon>
        <taxon>Dikarya</taxon>
        <taxon>Basidiomycota</taxon>
        <taxon>Agaricomycotina</taxon>
        <taxon>Agaricomycetes</taxon>
        <taxon>Agaricomycetidae</taxon>
        <taxon>Agaricales</taxon>
        <taxon>Marasmiineae</taxon>
        <taxon>Mycenaceae</taxon>
        <taxon>Mycena</taxon>
    </lineage>
</organism>
<keyword evidence="1" id="KW-0472">Membrane</keyword>
<keyword evidence="1" id="KW-1133">Transmembrane helix</keyword>
<comment type="caution">
    <text evidence="2">The sequence shown here is derived from an EMBL/GenBank/DDBJ whole genome shotgun (WGS) entry which is preliminary data.</text>
</comment>
<dbReference type="Proteomes" id="UP001295794">
    <property type="component" value="Unassembled WGS sequence"/>
</dbReference>
<dbReference type="EMBL" id="CAVNYO010000156">
    <property type="protein sequence ID" value="CAK5269871.1"/>
    <property type="molecule type" value="Genomic_DNA"/>
</dbReference>
<feature type="non-terminal residue" evidence="2">
    <location>
        <position position="1"/>
    </location>
</feature>
<feature type="transmembrane region" description="Helical" evidence="1">
    <location>
        <begin position="33"/>
        <end position="50"/>
    </location>
</feature>
<sequence>WGGCVDVVFAPRPSELNVTILCTRDASWRNTGIGYVSGLCALSAICRYAYGKRSEIYTEYGCLKPEERCEMLSLGQIICWLCYSLLMICSLFPIQTKTRECSDVPAFQSFRLASRILAFSR</sequence>
<feature type="transmembrane region" description="Helical" evidence="1">
    <location>
        <begin position="71"/>
        <end position="94"/>
    </location>
</feature>
<evidence type="ECO:0000256" key="1">
    <source>
        <dbReference type="SAM" id="Phobius"/>
    </source>
</evidence>
<protein>
    <submittedName>
        <fullName evidence="2">Uncharacterized protein</fullName>
    </submittedName>
</protein>
<evidence type="ECO:0000313" key="2">
    <source>
        <dbReference type="EMBL" id="CAK5269871.1"/>
    </source>
</evidence>
<dbReference type="AlphaFoldDB" id="A0AAD2H5X4"/>
<proteinExistence type="predicted"/>
<keyword evidence="3" id="KW-1185">Reference proteome</keyword>